<keyword evidence="1 3" id="KW-0732">Signal</keyword>
<dbReference type="EMBL" id="JAYJJT010000019">
    <property type="protein sequence ID" value="MEB3051292.1"/>
    <property type="molecule type" value="Genomic_DNA"/>
</dbReference>
<evidence type="ECO:0000256" key="1">
    <source>
        <dbReference type="ARBA" id="ARBA00022729"/>
    </source>
</evidence>
<dbReference type="RefSeq" id="WP_224860884.1">
    <property type="nucleotide sequence ID" value="NZ_JAYJJT010000019.1"/>
</dbReference>
<feature type="chain" id="PRO_5045765306" evidence="3">
    <location>
        <begin position="21"/>
        <end position="182"/>
    </location>
</feature>
<proteinExistence type="predicted"/>
<feature type="compositionally biased region" description="Low complexity" evidence="2">
    <location>
        <begin position="28"/>
        <end position="48"/>
    </location>
</feature>
<organism evidence="4 5">
    <name type="scientific">[Mycobacterium] zoologicum</name>
    <dbReference type="NCBI Taxonomy" id="2872311"/>
    <lineage>
        <taxon>Bacteria</taxon>
        <taxon>Bacillati</taxon>
        <taxon>Actinomycetota</taxon>
        <taxon>Actinomycetes</taxon>
        <taxon>Mycobacteriales</taxon>
        <taxon>Mycobacteriaceae</taxon>
        <taxon>Mycolicibacter</taxon>
    </lineage>
</organism>
<protein>
    <submittedName>
        <fullName evidence="4">DUF4352 domain-containing protein</fullName>
    </submittedName>
</protein>
<sequence>MNRPDVTLAVFAMLSVAVSAGCSSHAETAPAATPGVSGPGTGTPAATGHIGDTLTLTRADDSPIAVTLQEVINPATPTPSPGDPGVTYIATKLMVAAPGTAAIEGNVNINVSMVASDGQSLAPDLRNVSECANFDSGVFNLQPGQSATGCVVFALPPNVSPAKLKYLPSSGFAEDFGEWNLP</sequence>
<gene>
    <name evidence="4" type="ORF">KV112_16375</name>
</gene>
<dbReference type="PROSITE" id="PS51257">
    <property type="entry name" value="PROKAR_LIPOPROTEIN"/>
    <property type="match status" value="1"/>
</dbReference>
<reference evidence="4 5" key="1">
    <citation type="submission" date="2023-12" db="EMBL/GenBank/DDBJ databases">
        <title>Description of new species of Mycobacterium terrae complex isolated from sewage at the Sao Paulo Zoological Park Foundation in Brazil.</title>
        <authorList>
            <person name="Romagnoli C.L."/>
            <person name="Conceicao E.C."/>
            <person name="Machado E."/>
            <person name="Barreto L.B.P.F."/>
            <person name="Sharma A."/>
            <person name="Silva N.M."/>
            <person name="Marques L.E."/>
            <person name="Juliana M.A."/>
            <person name="Lourenco M.C.S."/>
            <person name="Digiampietri L.A."/>
            <person name="Suffys P.N."/>
            <person name="Viana-Niero C."/>
        </authorList>
    </citation>
    <scope>NUCLEOTIDE SEQUENCE [LARGE SCALE GENOMIC DNA]</scope>
    <source>
        <strain evidence="4 5">MYC123</strain>
    </source>
</reference>
<dbReference type="InterPro" id="IPR029050">
    <property type="entry name" value="Immunoprotect_excell_Ig-like"/>
</dbReference>
<evidence type="ECO:0000256" key="2">
    <source>
        <dbReference type="SAM" id="MobiDB-lite"/>
    </source>
</evidence>
<evidence type="ECO:0000313" key="4">
    <source>
        <dbReference type="EMBL" id="MEB3051292.1"/>
    </source>
</evidence>
<keyword evidence="5" id="KW-1185">Reference proteome</keyword>
<dbReference type="Proteomes" id="UP001299046">
    <property type="component" value="Unassembled WGS sequence"/>
</dbReference>
<evidence type="ECO:0000256" key="3">
    <source>
        <dbReference type="SAM" id="SignalP"/>
    </source>
</evidence>
<dbReference type="Gene3D" id="2.60.40.1240">
    <property type="match status" value="1"/>
</dbReference>
<name>A0ABU5YMK0_9MYCO</name>
<feature type="signal peptide" evidence="3">
    <location>
        <begin position="1"/>
        <end position="20"/>
    </location>
</feature>
<feature type="region of interest" description="Disordered" evidence="2">
    <location>
        <begin position="26"/>
        <end position="49"/>
    </location>
</feature>
<evidence type="ECO:0000313" key="5">
    <source>
        <dbReference type="Proteomes" id="UP001299046"/>
    </source>
</evidence>
<comment type="caution">
    <text evidence="4">The sequence shown here is derived from an EMBL/GenBank/DDBJ whole genome shotgun (WGS) entry which is preliminary data.</text>
</comment>
<accession>A0ABU5YMK0</accession>